<proteinExistence type="predicted"/>
<dbReference type="InterPro" id="IPR038666">
    <property type="entry name" value="SSP1_head-tail_sf"/>
</dbReference>
<dbReference type="Gene3D" id="2.40.10.270">
    <property type="entry name" value="Bacteriophage SPP1 head-tail adaptor protein"/>
    <property type="match status" value="1"/>
</dbReference>
<evidence type="ECO:0000313" key="2">
    <source>
        <dbReference type="Proteomes" id="UP000326554"/>
    </source>
</evidence>
<gene>
    <name evidence="1" type="ORF">F3S47_07185</name>
</gene>
<reference evidence="1 2" key="1">
    <citation type="submission" date="2019-09" db="EMBL/GenBank/DDBJ databases">
        <authorList>
            <person name="Park J.-S."/>
            <person name="Choi H.-J."/>
        </authorList>
    </citation>
    <scope>NUCLEOTIDE SEQUENCE [LARGE SCALE GENOMIC DNA]</scope>
    <source>
        <strain evidence="1 2">176SS1-4</strain>
    </source>
</reference>
<keyword evidence="2" id="KW-1185">Reference proteome</keyword>
<comment type="caution">
    <text evidence="1">The sequence shown here is derived from an EMBL/GenBank/DDBJ whole genome shotgun (WGS) entry which is preliminary data.</text>
</comment>
<protein>
    <submittedName>
        <fullName evidence="1">Head-tail adaptor protein</fullName>
    </submittedName>
</protein>
<dbReference type="EMBL" id="VYQE01000002">
    <property type="protein sequence ID" value="KAA9009034.1"/>
    <property type="molecule type" value="Genomic_DNA"/>
</dbReference>
<dbReference type="RefSeq" id="WP_150444567.1">
    <property type="nucleotide sequence ID" value="NZ_VYQE01000002.1"/>
</dbReference>
<dbReference type="Pfam" id="PF05521">
    <property type="entry name" value="Phage_HCP"/>
    <property type="match status" value="1"/>
</dbReference>
<evidence type="ECO:0000313" key="1">
    <source>
        <dbReference type="EMBL" id="KAA9009034.1"/>
    </source>
</evidence>
<sequence length="112" mass="12196">MKRPLLTRRLVLEAPADTPDGAGGHAEGWTALGTLWAEVEVRSGGDRRGPAVPQSRLALRITLRAVAEGSLSRPQPGQRFREGARVYRLRAVGIADPFGRYLTCYAEEEVVA</sequence>
<dbReference type="Proteomes" id="UP000326554">
    <property type="component" value="Unassembled WGS sequence"/>
</dbReference>
<dbReference type="InterPro" id="IPR008767">
    <property type="entry name" value="Phage_SPP1_head-tail_adaptor"/>
</dbReference>
<dbReference type="AlphaFoldDB" id="A0A5J5GNB0"/>
<name>A0A5J5GNB0_9RHOB</name>
<accession>A0A5J5GNB0</accession>
<organism evidence="1 2">
    <name type="scientific">Histidinibacterium aquaticum</name>
    <dbReference type="NCBI Taxonomy" id="2613962"/>
    <lineage>
        <taxon>Bacteria</taxon>
        <taxon>Pseudomonadati</taxon>
        <taxon>Pseudomonadota</taxon>
        <taxon>Alphaproteobacteria</taxon>
        <taxon>Rhodobacterales</taxon>
        <taxon>Paracoccaceae</taxon>
        <taxon>Histidinibacterium</taxon>
    </lineage>
</organism>